<reference evidence="3 4" key="1">
    <citation type="submission" date="2016-03" db="EMBL/GenBank/DDBJ databases">
        <title>Draft genome sequence of Paenibacillus glacialis DSM 22343.</title>
        <authorList>
            <person name="Shin S.-K."/>
            <person name="Yi H."/>
        </authorList>
    </citation>
    <scope>NUCLEOTIDE SEQUENCE [LARGE SCALE GENOMIC DNA]</scope>
    <source>
        <strain evidence="3 4">DSM 22343</strain>
    </source>
</reference>
<evidence type="ECO:0000256" key="2">
    <source>
        <dbReference type="SAM" id="Phobius"/>
    </source>
</evidence>
<evidence type="ECO:0000256" key="1">
    <source>
        <dbReference type="SAM" id="Coils"/>
    </source>
</evidence>
<feature type="transmembrane region" description="Helical" evidence="2">
    <location>
        <begin position="173"/>
        <end position="188"/>
    </location>
</feature>
<feature type="transmembrane region" description="Helical" evidence="2">
    <location>
        <begin position="114"/>
        <end position="132"/>
    </location>
</feature>
<keyword evidence="2" id="KW-1133">Transmembrane helix</keyword>
<feature type="transmembrane region" description="Helical" evidence="2">
    <location>
        <begin position="194"/>
        <end position="211"/>
    </location>
</feature>
<feature type="transmembrane region" description="Helical" evidence="2">
    <location>
        <begin position="303"/>
        <end position="326"/>
    </location>
</feature>
<sequence length="587" mass="67748">MVNYKKGIMLFSIVLFVFILVINIFQPYTADEYNYSIISGTIDEKVSNLIDIVKSQWNLFFTWTGRNLVHFNLQLLLLMGKGVFNFLNAVMFVSLIFLITLFTKITRFNKKEDFLSLVFVLFLVWFGLPAFGETIIWEAGAVNYLWVAVVSLVFLLPYRYLLDGKHLLKDDKKSLAIMVILGLLAGWSQENQAIVNVFVVGSFSLYFWLKVKIRTLPKWYYGGLFSVVLGSGILLLAPGNFNRSSTVDNEFTQSEKFQNFKNGLDLLFYEQRYLFLFLVVVVVALLLMILLRNNIIKSKKTEVYLSVVFILGGSLSVIAMFFSPAFPPRSSFAAGIAFIVSISFIMNSTFLDSLNKRLYNLPLIVLVVLLFNSMIFNFQQYKQLNEEHQNRIEIIKENVKKGNLNVKVPFYQDIKFNIHMFGWDITEDKDHYYNNIMTKYFGLNTIKGVKGDHIETSTSLQIKFDNNLETNTYSAYYDIGKGFNNRHMFGEYIKDSEQVKEIVFPIPEDTVQNLRIQFGKGEYLIQSIAIKKDNKIYKLDPTQIISDFVPSDGIDEYIIVGDFIKLKVNSDDSFLEIEGFNDKLPEF</sequence>
<feature type="transmembrane region" description="Helical" evidence="2">
    <location>
        <begin position="83"/>
        <end position="102"/>
    </location>
</feature>
<feature type="transmembrane region" description="Helical" evidence="2">
    <location>
        <begin position="218"/>
        <end position="237"/>
    </location>
</feature>
<keyword evidence="2" id="KW-0472">Membrane</keyword>
<feature type="transmembrane region" description="Helical" evidence="2">
    <location>
        <begin position="332"/>
        <end position="351"/>
    </location>
</feature>
<dbReference type="AlphaFoldDB" id="A0A162K4R1"/>
<feature type="coiled-coil region" evidence="1">
    <location>
        <begin position="378"/>
        <end position="405"/>
    </location>
</feature>
<evidence type="ECO:0008006" key="5">
    <source>
        <dbReference type="Google" id="ProtNLM"/>
    </source>
</evidence>
<comment type="caution">
    <text evidence="3">The sequence shown here is derived from an EMBL/GenBank/DDBJ whole genome shotgun (WGS) entry which is preliminary data.</text>
</comment>
<organism evidence="3 4">
    <name type="scientific">Paenibacillus glacialis</name>
    <dbReference type="NCBI Taxonomy" id="494026"/>
    <lineage>
        <taxon>Bacteria</taxon>
        <taxon>Bacillati</taxon>
        <taxon>Bacillota</taxon>
        <taxon>Bacilli</taxon>
        <taxon>Bacillales</taxon>
        <taxon>Paenibacillaceae</taxon>
        <taxon>Paenibacillus</taxon>
    </lineage>
</organism>
<dbReference type="Pfam" id="PF19528">
    <property type="entry name" value="DUF6056"/>
    <property type="match status" value="1"/>
</dbReference>
<feature type="transmembrane region" description="Helical" evidence="2">
    <location>
        <begin position="358"/>
        <end position="378"/>
    </location>
</feature>
<keyword evidence="4" id="KW-1185">Reference proteome</keyword>
<evidence type="ECO:0000313" key="3">
    <source>
        <dbReference type="EMBL" id="OAB42996.1"/>
    </source>
</evidence>
<dbReference type="STRING" id="494026.PGLA_11125"/>
<dbReference type="EMBL" id="LVJH01000017">
    <property type="protein sequence ID" value="OAB42996.1"/>
    <property type="molecule type" value="Genomic_DNA"/>
</dbReference>
<protein>
    <recommendedName>
        <fullName evidence="5">Glycosyltransferase RgtA/B/C/D-like domain-containing protein</fullName>
    </recommendedName>
</protein>
<name>A0A162K4R1_9BACL</name>
<dbReference type="Proteomes" id="UP000076967">
    <property type="component" value="Unassembled WGS sequence"/>
</dbReference>
<evidence type="ECO:0000313" key="4">
    <source>
        <dbReference type="Proteomes" id="UP000076967"/>
    </source>
</evidence>
<feature type="transmembrane region" description="Helical" evidence="2">
    <location>
        <begin position="273"/>
        <end position="291"/>
    </location>
</feature>
<feature type="transmembrane region" description="Helical" evidence="2">
    <location>
        <begin position="144"/>
        <end position="161"/>
    </location>
</feature>
<accession>A0A162K4R1</accession>
<dbReference type="OrthoDB" id="1661582at2"/>
<proteinExistence type="predicted"/>
<gene>
    <name evidence="3" type="ORF">PGLA_11125</name>
</gene>
<feature type="transmembrane region" description="Helical" evidence="2">
    <location>
        <begin position="7"/>
        <end position="25"/>
    </location>
</feature>
<keyword evidence="2" id="KW-0812">Transmembrane</keyword>
<dbReference type="RefSeq" id="WP_068532519.1">
    <property type="nucleotide sequence ID" value="NZ_LVJH01000017.1"/>
</dbReference>
<keyword evidence="1" id="KW-0175">Coiled coil</keyword>
<dbReference type="InterPro" id="IPR045691">
    <property type="entry name" value="DUF6056"/>
</dbReference>